<dbReference type="InterPro" id="IPR006530">
    <property type="entry name" value="YD"/>
</dbReference>
<dbReference type="EMBL" id="JAPDOG010000021">
    <property type="protein sequence ID" value="MCW3783548.1"/>
    <property type="molecule type" value="Genomic_DNA"/>
</dbReference>
<evidence type="ECO:0000313" key="4">
    <source>
        <dbReference type="Proteomes" id="UP001207582"/>
    </source>
</evidence>
<evidence type="ECO:0000259" key="2">
    <source>
        <dbReference type="Pfam" id="PF25023"/>
    </source>
</evidence>
<gene>
    <name evidence="3" type="ORF">OM960_18575</name>
</gene>
<dbReference type="NCBIfam" id="TIGR01643">
    <property type="entry name" value="YD_repeat_2x"/>
    <property type="match status" value="5"/>
</dbReference>
<organism evidence="3 4">
    <name type="scientific">Defluviimonas salinarum</name>
    <dbReference type="NCBI Taxonomy" id="2992147"/>
    <lineage>
        <taxon>Bacteria</taxon>
        <taxon>Pseudomonadati</taxon>
        <taxon>Pseudomonadota</taxon>
        <taxon>Alphaproteobacteria</taxon>
        <taxon>Rhodobacterales</taxon>
        <taxon>Paracoccaceae</taxon>
        <taxon>Albidovulum</taxon>
    </lineage>
</organism>
<dbReference type="Pfam" id="PF05593">
    <property type="entry name" value="RHS_repeat"/>
    <property type="match status" value="1"/>
</dbReference>
<dbReference type="InterPro" id="IPR031325">
    <property type="entry name" value="RHS_repeat"/>
</dbReference>
<dbReference type="PANTHER" id="PTHR32305">
    <property type="match status" value="1"/>
</dbReference>
<evidence type="ECO:0000256" key="1">
    <source>
        <dbReference type="ARBA" id="ARBA00022737"/>
    </source>
</evidence>
<dbReference type="InterPro" id="IPR056823">
    <property type="entry name" value="TEN-like_YD-shell"/>
</dbReference>
<feature type="domain" description="Teneurin-like YD-shell" evidence="2">
    <location>
        <begin position="461"/>
        <end position="540"/>
    </location>
</feature>
<dbReference type="Pfam" id="PF25023">
    <property type="entry name" value="TEN_YD-shell"/>
    <property type="match status" value="3"/>
</dbReference>
<feature type="domain" description="Teneurin-like YD-shell" evidence="2">
    <location>
        <begin position="260"/>
        <end position="411"/>
    </location>
</feature>
<proteinExistence type="predicted"/>
<dbReference type="PANTHER" id="PTHR32305:SF15">
    <property type="entry name" value="PROTEIN RHSA-RELATED"/>
    <property type="match status" value="1"/>
</dbReference>
<sequence>MRRTYNAAGEVTEHVNGDGETHRYAYDAVSRLTETTDPESYVKRFAYDAKDNVTSVTDGRGGLTAFTYDTLDRMVTRTNPVGEVMAGAYDTRDNLATLTREDGTVETASYDGLSRRTRVVTPDNTLAYAYDPGGNLTEAADGDSRVTFTYDNRNRLATTTTDGTVGPQPQVTLSYSYDELDRRLTMSDSLGGTTSYDWDVEDRLSTLTAPWGTVYSFGYDGEGRRVSLTSTSGRASSWGYTNGLLTALSHAQSGVTLTDLTYAYDPDGQLTAIVDTLDPAKSKAISNDALNRLVQVAEGVPVAQGGVPVPVEDYAYDGEGNRTASHLSGIHESNGHNQLLEDDSYRYAYDLKGNRVSRTTKADGAVESYAYDSQNRLVGYTSPATTASYAYDALDRRVAKTVDGAETAYVYDISPEDPLANDDIVMEYSDGILTRRWMHSDAVDEPVGFEEYTASSGVGAGTEHALYADRQGSVIWVTEPATGQVVAGYEYDGYGRLTQTSGTLSQPYGYTGREYDTESGLYHYRARAYDPAAGVFVQTDPIEFAGGQLAQCGEVKPYRPAQLKGRLDLKCYYGE</sequence>
<dbReference type="Proteomes" id="UP001207582">
    <property type="component" value="Unassembled WGS sequence"/>
</dbReference>
<evidence type="ECO:0000313" key="3">
    <source>
        <dbReference type="EMBL" id="MCW3783548.1"/>
    </source>
</evidence>
<comment type="caution">
    <text evidence="3">The sequence shown here is derived from an EMBL/GenBank/DDBJ whole genome shotgun (WGS) entry which is preliminary data.</text>
</comment>
<dbReference type="InterPro" id="IPR050708">
    <property type="entry name" value="T6SS_VgrG/RHS"/>
</dbReference>
<dbReference type="NCBIfam" id="TIGR03696">
    <property type="entry name" value="Rhs_assc_core"/>
    <property type="match status" value="1"/>
</dbReference>
<reference evidence="3 4" key="1">
    <citation type="submission" date="2022-10" db="EMBL/GenBank/DDBJ databases">
        <title>Defluviimonas sp. CAU 1641 isolated from mud.</title>
        <authorList>
            <person name="Kim W."/>
        </authorList>
    </citation>
    <scope>NUCLEOTIDE SEQUENCE [LARGE SCALE GENOMIC DNA]</scope>
    <source>
        <strain evidence="3 4">CAU 1641</strain>
    </source>
</reference>
<keyword evidence="4" id="KW-1185">Reference proteome</keyword>
<name>A0ABT3J796_9RHOB</name>
<feature type="domain" description="Teneurin-like YD-shell" evidence="2">
    <location>
        <begin position="4"/>
        <end position="159"/>
    </location>
</feature>
<protein>
    <recommendedName>
        <fullName evidence="2">Teneurin-like YD-shell domain-containing protein</fullName>
    </recommendedName>
</protein>
<accession>A0ABT3J796</accession>
<keyword evidence="1" id="KW-0677">Repeat</keyword>
<dbReference type="InterPro" id="IPR022385">
    <property type="entry name" value="Rhs_assc_core"/>
</dbReference>
<dbReference type="SUPFAM" id="SSF63829">
    <property type="entry name" value="Calcium-dependent phosphotriesterase"/>
    <property type="match status" value="1"/>
</dbReference>
<dbReference type="Gene3D" id="2.180.10.10">
    <property type="entry name" value="RHS repeat-associated core"/>
    <property type="match status" value="2"/>
</dbReference>